<comment type="caution">
    <text evidence="1">The sequence shown here is derived from an EMBL/GenBank/DDBJ whole genome shotgun (WGS) entry which is preliminary data.</text>
</comment>
<protein>
    <submittedName>
        <fullName evidence="1">Uncharacterized protein</fullName>
    </submittedName>
</protein>
<dbReference type="EMBL" id="JASGBQ010000011">
    <property type="protein sequence ID" value="MDI9242339.1"/>
    <property type="molecule type" value="Genomic_DNA"/>
</dbReference>
<dbReference type="RefSeq" id="WP_283230789.1">
    <property type="nucleotide sequence ID" value="NZ_JASGBQ010000011.1"/>
</dbReference>
<reference evidence="1 2" key="1">
    <citation type="submission" date="2023-05" db="EMBL/GenBank/DDBJ databases">
        <title>[ruminococcus] sp. nov., isolated from a pig farm feces dump.</title>
        <authorList>
            <person name="Chang Y.-H."/>
        </authorList>
    </citation>
    <scope>NUCLEOTIDE SEQUENCE [LARGE SCALE GENOMIC DNA]</scope>
    <source>
        <strain evidence="1 2">YH-rum2234</strain>
    </source>
</reference>
<keyword evidence="2" id="KW-1185">Reference proteome</keyword>
<gene>
    <name evidence="1" type="ORF">QJ036_07625</name>
</gene>
<organism evidence="1 2">
    <name type="scientific">Fusibacillus kribbianus</name>
    <dbReference type="NCBI Taxonomy" id="3044208"/>
    <lineage>
        <taxon>Bacteria</taxon>
        <taxon>Bacillati</taxon>
        <taxon>Bacillota</taxon>
        <taxon>Clostridia</taxon>
        <taxon>Lachnospirales</taxon>
        <taxon>Lachnospiraceae</taxon>
        <taxon>Fusibacillus</taxon>
    </lineage>
</organism>
<dbReference type="AlphaFoldDB" id="A0AAP4B9S5"/>
<sequence length="76" mass="8605">MGRINKTETTLCAYGWELAGWLQQVLSTADSEDGNAERPSEEEICRMAEYLRRLDGQVRLPLVTPFISVSKEGEEE</sequence>
<evidence type="ECO:0000313" key="1">
    <source>
        <dbReference type="EMBL" id="MDI9242339.1"/>
    </source>
</evidence>
<evidence type="ECO:0000313" key="2">
    <source>
        <dbReference type="Proteomes" id="UP001300383"/>
    </source>
</evidence>
<accession>A0AAP4B9S5</accession>
<proteinExistence type="predicted"/>
<dbReference type="Proteomes" id="UP001300383">
    <property type="component" value="Unassembled WGS sequence"/>
</dbReference>
<name>A0AAP4B9S5_9FIRM</name>